<evidence type="ECO:0000256" key="4">
    <source>
        <dbReference type="ARBA" id="ARBA00022806"/>
    </source>
</evidence>
<dbReference type="GO" id="GO:0006281">
    <property type="term" value="P:DNA repair"/>
    <property type="evidence" value="ECO:0007669"/>
    <property type="project" value="UniProtKB-KW"/>
</dbReference>
<comment type="similarity">
    <text evidence="9">Belongs to the helicase family.</text>
</comment>
<gene>
    <name evidence="13" type="ORF">CcCBS67573_g03049</name>
</gene>
<dbReference type="CDD" id="cd18809">
    <property type="entry name" value="SF1_C_RecD"/>
    <property type="match status" value="1"/>
</dbReference>
<dbReference type="Gene3D" id="3.40.50.300">
    <property type="entry name" value="P-loop containing nucleotide triphosphate hydrolases"/>
    <property type="match status" value="1"/>
</dbReference>
<dbReference type="InterPro" id="IPR027417">
    <property type="entry name" value="P-loop_NTPase"/>
</dbReference>
<protein>
    <recommendedName>
        <fullName evidence="9">ATP-dependent DNA helicase</fullName>
        <ecNumber evidence="9">5.6.2.3</ecNumber>
    </recommendedName>
</protein>
<keyword evidence="2 9" id="KW-0227">DNA damage</keyword>
<dbReference type="GO" id="GO:0043139">
    <property type="term" value="F:5'-3' DNA helicase activity"/>
    <property type="evidence" value="ECO:0007669"/>
    <property type="project" value="UniProtKB-EC"/>
</dbReference>
<dbReference type="GO" id="GO:0005524">
    <property type="term" value="F:ATP binding"/>
    <property type="evidence" value="ECO:0007669"/>
    <property type="project" value="UniProtKB-KW"/>
</dbReference>
<keyword evidence="3 9" id="KW-0378">Hydrolase</keyword>
<dbReference type="Pfam" id="PF21530">
    <property type="entry name" value="Pif1_2B_dom"/>
    <property type="match status" value="1"/>
</dbReference>
<evidence type="ECO:0000256" key="6">
    <source>
        <dbReference type="ARBA" id="ARBA00023125"/>
    </source>
</evidence>
<dbReference type="STRING" id="246404.A0A507FJ51"/>
<feature type="region of interest" description="Disordered" evidence="10">
    <location>
        <begin position="30"/>
        <end position="57"/>
    </location>
</feature>
<dbReference type="SUPFAM" id="SSF52540">
    <property type="entry name" value="P-loop containing nucleoside triphosphate hydrolases"/>
    <property type="match status" value="2"/>
</dbReference>
<dbReference type="CDD" id="cd18037">
    <property type="entry name" value="DEXSc_Pif1_like"/>
    <property type="match status" value="1"/>
</dbReference>
<dbReference type="OrthoDB" id="2126220at2759"/>
<keyword evidence="6" id="KW-0238">DNA-binding</keyword>
<comment type="cofactor">
    <cofactor evidence="9">
        <name>Mg(2+)</name>
        <dbReference type="ChEBI" id="CHEBI:18420"/>
    </cofactor>
</comment>
<evidence type="ECO:0000256" key="7">
    <source>
        <dbReference type="ARBA" id="ARBA00023204"/>
    </source>
</evidence>
<evidence type="ECO:0000256" key="1">
    <source>
        <dbReference type="ARBA" id="ARBA00022741"/>
    </source>
</evidence>
<dbReference type="GO" id="GO:0000723">
    <property type="term" value="P:telomere maintenance"/>
    <property type="evidence" value="ECO:0007669"/>
    <property type="project" value="InterPro"/>
</dbReference>
<dbReference type="AlphaFoldDB" id="A0A507FJ51"/>
<evidence type="ECO:0000259" key="11">
    <source>
        <dbReference type="Pfam" id="PF05970"/>
    </source>
</evidence>
<dbReference type="InterPro" id="IPR051055">
    <property type="entry name" value="PIF1_helicase"/>
</dbReference>
<evidence type="ECO:0000256" key="2">
    <source>
        <dbReference type="ARBA" id="ARBA00022763"/>
    </source>
</evidence>
<proteinExistence type="inferred from homology"/>
<evidence type="ECO:0000259" key="12">
    <source>
        <dbReference type="Pfam" id="PF21530"/>
    </source>
</evidence>
<keyword evidence="9" id="KW-0233">DNA recombination</keyword>
<feature type="compositionally biased region" description="Polar residues" evidence="10">
    <location>
        <begin position="46"/>
        <end position="55"/>
    </location>
</feature>
<dbReference type="InterPro" id="IPR010285">
    <property type="entry name" value="DNA_helicase_pif1-like_DEAD"/>
</dbReference>
<evidence type="ECO:0000313" key="13">
    <source>
        <dbReference type="EMBL" id="TPX75665.1"/>
    </source>
</evidence>
<feature type="domain" description="DNA helicase Pif1-like DEAD-box helicase" evidence="11">
    <location>
        <begin position="89"/>
        <end position="274"/>
    </location>
</feature>
<sequence>MSVKAPSVLRLLHQHKQKTSISATISNVLSSMDPERAKKTKRSPRASVSPSTSPFKQMPRIPAISSAAFKDLQNHSKLTACQLAVLSRVALDRESVFYTGGAGTGKSFLLSEIIHQLKTSKSLTSPECVAVTAPTGIAAVNVQGCTLHSFVGAGLFGSKSVDAIVRHISVKNKKALERWRSVEVLVIDEVSMVSGDTFDKLEAVARRLRGSHLPFGGIQLIVTGDFFQLPPIQQDKQAKFAFEAASWAACFQRNTFTLKEIFRQKDEQLIRVLNEIRLGQASKETISFIKSLSRPISGAVIEPTKLFATRNQVHAANLERLDNIREQEHVYNAYDHGIEPYYVDKLSQCCLAPEELVLKPGAQVMLLKNLKGVKGALNERPAEKNWRTDNIAFANGSIGVVVKCLADEVVVDFFDSASLRPGLRKHRVRVRREEWSILDADGSRLATRTQIPLMLSYALSIHKSQGQSLPCVSVDLQRVFEMGQAYVALSRATCLEGLQVLNFDASKVRADKRAVHFYESLL</sequence>
<organism evidence="13 14">
    <name type="scientific">Chytriomyces confervae</name>
    <dbReference type="NCBI Taxonomy" id="246404"/>
    <lineage>
        <taxon>Eukaryota</taxon>
        <taxon>Fungi</taxon>
        <taxon>Fungi incertae sedis</taxon>
        <taxon>Chytridiomycota</taxon>
        <taxon>Chytridiomycota incertae sedis</taxon>
        <taxon>Chytridiomycetes</taxon>
        <taxon>Chytridiales</taxon>
        <taxon>Chytriomycetaceae</taxon>
        <taxon>Chytriomyces</taxon>
    </lineage>
</organism>
<dbReference type="EC" id="5.6.2.3" evidence="9"/>
<evidence type="ECO:0000256" key="5">
    <source>
        <dbReference type="ARBA" id="ARBA00022840"/>
    </source>
</evidence>
<comment type="catalytic activity">
    <reaction evidence="9">
        <text>ATP + H2O = ADP + phosphate + H(+)</text>
        <dbReference type="Rhea" id="RHEA:13065"/>
        <dbReference type="ChEBI" id="CHEBI:15377"/>
        <dbReference type="ChEBI" id="CHEBI:15378"/>
        <dbReference type="ChEBI" id="CHEBI:30616"/>
        <dbReference type="ChEBI" id="CHEBI:43474"/>
        <dbReference type="ChEBI" id="CHEBI:456216"/>
        <dbReference type="EC" id="5.6.2.3"/>
    </reaction>
</comment>
<reference evidence="13 14" key="1">
    <citation type="journal article" date="2019" name="Sci. Rep.">
        <title>Comparative genomics of chytrid fungi reveal insights into the obligate biotrophic and pathogenic lifestyle of Synchytrium endobioticum.</title>
        <authorList>
            <person name="van de Vossenberg B.T.L.H."/>
            <person name="Warris S."/>
            <person name="Nguyen H.D.T."/>
            <person name="van Gent-Pelzer M.P.E."/>
            <person name="Joly D.L."/>
            <person name="van de Geest H.C."/>
            <person name="Bonants P.J.M."/>
            <person name="Smith D.S."/>
            <person name="Levesque C.A."/>
            <person name="van der Lee T.A.J."/>
        </authorList>
    </citation>
    <scope>NUCLEOTIDE SEQUENCE [LARGE SCALE GENOMIC DNA]</scope>
    <source>
        <strain evidence="13 14">CBS 675.73</strain>
    </source>
</reference>
<keyword evidence="14" id="KW-1185">Reference proteome</keyword>
<keyword evidence="8" id="KW-0413">Isomerase</keyword>
<dbReference type="EMBL" id="QEAP01000072">
    <property type="protein sequence ID" value="TPX75665.1"/>
    <property type="molecule type" value="Genomic_DNA"/>
</dbReference>
<keyword evidence="4 9" id="KW-0347">Helicase</keyword>
<dbReference type="Pfam" id="PF05970">
    <property type="entry name" value="PIF1"/>
    <property type="match status" value="1"/>
</dbReference>
<dbReference type="GO" id="GO:0016887">
    <property type="term" value="F:ATP hydrolysis activity"/>
    <property type="evidence" value="ECO:0007669"/>
    <property type="project" value="RHEA"/>
</dbReference>
<evidence type="ECO:0000256" key="3">
    <source>
        <dbReference type="ARBA" id="ARBA00022801"/>
    </source>
</evidence>
<accession>A0A507FJ51</accession>
<dbReference type="PANTHER" id="PTHR47642:SF5">
    <property type="entry name" value="ATP-DEPENDENT DNA HELICASE"/>
    <property type="match status" value="1"/>
</dbReference>
<evidence type="ECO:0000256" key="8">
    <source>
        <dbReference type="ARBA" id="ARBA00023235"/>
    </source>
</evidence>
<evidence type="ECO:0000256" key="9">
    <source>
        <dbReference type="RuleBase" id="RU363044"/>
    </source>
</evidence>
<name>A0A507FJ51_9FUNG</name>
<keyword evidence="5 9" id="KW-0067">ATP-binding</keyword>
<dbReference type="Proteomes" id="UP000320333">
    <property type="component" value="Unassembled WGS sequence"/>
</dbReference>
<keyword evidence="7 9" id="KW-0234">DNA repair</keyword>
<keyword evidence="1 9" id="KW-0547">Nucleotide-binding</keyword>
<dbReference type="InterPro" id="IPR049163">
    <property type="entry name" value="Pif1-like_2B_dom"/>
</dbReference>
<comment type="caution">
    <text evidence="13">The sequence shown here is derived from an EMBL/GenBank/DDBJ whole genome shotgun (WGS) entry which is preliminary data.</text>
</comment>
<feature type="domain" description="DNA helicase Pif1-like 2B" evidence="12">
    <location>
        <begin position="344"/>
        <end position="375"/>
    </location>
</feature>
<dbReference type="GO" id="GO:0006310">
    <property type="term" value="P:DNA recombination"/>
    <property type="evidence" value="ECO:0007669"/>
    <property type="project" value="UniProtKB-KW"/>
</dbReference>
<dbReference type="PANTHER" id="PTHR47642">
    <property type="entry name" value="ATP-DEPENDENT DNA HELICASE"/>
    <property type="match status" value="1"/>
</dbReference>
<evidence type="ECO:0000313" key="14">
    <source>
        <dbReference type="Proteomes" id="UP000320333"/>
    </source>
</evidence>
<evidence type="ECO:0000256" key="10">
    <source>
        <dbReference type="SAM" id="MobiDB-lite"/>
    </source>
</evidence>